<dbReference type="PRINTS" id="PR00067">
    <property type="entry name" value="CATALASE"/>
</dbReference>
<dbReference type="EMBL" id="BAABQM010000001">
    <property type="protein sequence ID" value="GAA5414406.1"/>
    <property type="molecule type" value="Genomic_DNA"/>
</dbReference>
<reference evidence="12" key="1">
    <citation type="submission" date="2024-02" db="EMBL/GenBank/DDBJ databases">
        <title>Draft genome sequence of new strains in genus Ureaplasma.</title>
        <authorList>
            <person name="Nakajima Y."/>
            <person name="Segawa T."/>
        </authorList>
    </citation>
    <scope>NUCLEOTIDE SEQUENCE [LARGE SCALE GENOMIC DNA]</scope>
    <source>
        <strain evidence="12">OM1</strain>
    </source>
</reference>
<dbReference type="CDD" id="cd08156">
    <property type="entry name" value="catalase_clade_3"/>
    <property type="match status" value="1"/>
</dbReference>
<protein>
    <recommendedName>
        <fullName evidence="2 10">Catalase</fullName>
        <ecNumber evidence="2 10">1.11.1.6</ecNumber>
    </recommendedName>
</protein>
<dbReference type="RefSeq" id="WP_353289571.1">
    <property type="nucleotide sequence ID" value="NZ_BAABQM010000001.1"/>
</dbReference>
<evidence type="ECO:0000313" key="13">
    <source>
        <dbReference type="Proteomes" id="UP001449582"/>
    </source>
</evidence>
<dbReference type="Proteomes" id="UP001449582">
    <property type="component" value="Unassembled WGS sequence"/>
</dbReference>
<dbReference type="InterPro" id="IPR024708">
    <property type="entry name" value="Catalase_AS"/>
</dbReference>
<keyword evidence="7 10" id="KW-0408">Iron</keyword>
<keyword evidence="8 10" id="KW-0376">Hydrogen peroxide</keyword>
<evidence type="ECO:0000256" key="10">
    <source>
        <dbReference type="RuleBase" id="RU000498"/>
    </source>
</evidence>
<keyword evidence="5 10" id="KW-0479">Metal-binding</keyword>
<dbReference type="Pfam" id="PF00199">
    <property type="entry name" value="Catalase"/>
    <property type="match status" value="1"/>
</dbReference>
<dbReference type="PROSITE" id="PS00437">
    <property type="entry name" value="CATALASE_1"/>
    <property type="match status" value="1"/>
</dbReference>
<evidence type="ECO:0000313" key="12">
    <source>
        <dbReference type="EMBL" id="GAA5414406.1"/>
    </source>
</evidence>
<gene>
    <name evidence="12" type="ORF">UREOM_1170</name>
</gene>
<sequence length="488" mass="56266">MQNKNKFITNEVGCPIDDNDNSKTAGFYGPVTLDDTWLVEKLAHFDRERIPERVVHAKGAGAYGKFTVTHDITKYTKAKLFSEIGKETPVFLRFSTVAGEAGSADVERDPRGFAIKFYTEEGNWDLVGNNTPVFFIRDAIKFPDFIHSQKRDPRTNLRSNNMMWDFWSHSPESLHQVTILMSSRGIPDGYRHMNGYGSHTFSMINANNERVFVKFHFKTQQGIKNLTQEEANRIASLDRDSATRDLYNAIDNKDFPRWTLKIQVLTEEQLKDLPFNPFDVTKVWPHSVAPLIEVGVLELNEVPDNYFNHVEQAAFSPAHVVPGISFSPDRMLQGRIFSYGDTQRYRLGINHDQIPVNRPRCPYATTHRGGYNNQNDYKDVLNYAPNSYNQYNDDKMSIEPGFSYGDSHEAMKYDFRKYDTDYFSQPLALFNLFDDKEKDVLATNIANSMAGVDHDIIMRQLKWFKQISFEYGNNVAKKLNLTEEYVQL</sequence>
<keyword evidence="3 10" id="KW-0575">Peroxidase</keyword>
<keyword evidence="4 10" id="KW-0349">Heme</keyword>
<evidence type="ECO:0000259" key="11">
    <source>
        <dbReference type="SMART" id="SM01060"/>
    </source>
</evidence>
<dbReference type="SMART" id="SM01060">
    <property type="entry name" value="Catalase"/>
    <property type="match status" value="1"/>
</dbReference>
<evidence type="ECO:0000256" key="5">
    <source>
        <dbReference type="ARBA" id="ARBA00022723"/>
    </source>
</evidence>
<comment type="caution">
    <text evidence="12">The sequence shown here is derived from an EMBL/GenBank/DDBJ whole genome shotgun (WGS) entry which is preliminary data.</text>
</comment>
<evidence type="ECO:0000256" key="7">
    <source>
        <dbReference type="ARBA" id="ARBA00023004"/>
    </source>
</evidence>
<evidence type="ECO:0000256" key="9">
    <source>
        <dbReference type="ARBA" id="ARBA00049254"/>
    </source>
</evidence>
<dbReference type="PANTHER" id="PTHR11465:SF61">
    <property type="entry name" value="CATALASE"/>
    <property type="match status" value="1"/>
</dbReference>
<evidence type="ECO:0000256" key="4">
    <source>
        <dbReference type="ARBA" id="ARBA00022617"/>
    </source>
</evidence>
<dbReference type="InterPro" id="IPR040333">
    <property type="entry name" value="Catalase_3"/>
</dbReference>
<feature type="domain" description="Catalase core" evidence="11">
    <location>
        <begin position="9"/>
        <end position="392"/>
    </location>
</feature>
<dbReference type="InterPro" id="IPR018028">
    <property type="entry name" value="Catalase"/>
</dbReference>
<evidence type="ECO:0000256" key="1">
    <source>
        <dbReference type="ARBA" id="ARBA00005329"/>
    </source>
</evidence>
<organism evidence="12 13">
    <name type="scientific">Ureaplasma ceti</name>
    <dbReference type="NCBI Taxonomy" id="3119530"/>
    <lineage>
        <taxon>Bacteria</taxon>
        <taxon>Bacillati</taxon>
        <taxon>Mycoplasmatota</taxon>
        <taxon>Mycoplasmoidales</taxon>
        <taxon>Mycoplasmoidaceae</taxon>
        <taxon>Ureaplasma</taxon>
    </lineage>
</organism>
<evidence type="ECO:0000256" key="8">
    <source>
        <dbReference type="ARBA" id="ARBA00023324"/>
    </source>
</evidence>
<dbReference type="SUPFAM" id="SSF56634">
    <property type="entry name" value="Heme-dependent catalase-like"/>
    <property type="match status" value="1"/>
</dbReference>
<dbReference type="InterPro" id="IPR002226">
    <property type="entry name" value="Catalase_haem_BS"/>
</dbReference>
<evidence type="ECO:0000256" key="6">
    <source>
        <dbReference type="ARBA" id="ARBA00023002"/>
    </source>
</evidence>
<dbReference type="InterPro" id="IPR010582">
    <property type="entry name" value="Catalase_immune_responsive"/>
</dbReference>
<dbReference type="Pfam" id="PF06628">
    <property type="entry name" value="Catalase-rel"/>
    <property type="match status" value="1"/>
</dbReference>
<dbReference type="Gene3D" id="2.40.180.10">
    <property type="entry name" value="Catalase core domain"/>
    <property type="match status" value="1"/>
</dbReference>
<name>A0ABP9U8I1_9BACT</name>
<proteinExistence type="inferred from homology"/>
<dbReference type="InterPro" id="IPR024711">
    <property type="entry name" value="Catalase_clade1/3"/>
</dbReference>
<dbReference type="PROSITE" id="PS00438">
    <property type="entry name" value="CATALASE_2"/>
    <property type="match status" value="1"/>
</dbReference>
<evidence type="ECO:0000256" key="3">
    <source>
        <dbReference type="ARBA" id="ARBA00022559"/>
    </source>
</evidence>
<dbReference type="InterPro" id="IPR020835">
    <property type="entry name" value="Catalase_sf"/>
</dbReference>
<accession>A0ABP9U8I1</accession>
<evidence type="ECO:0000256" key="2">
    <source>
        <dbReference type="ARBA" id="ARBA00012314"/>
    </source>
</evidence>
<keyword evidence="13" id="KW-1185">Reference proteome</keyword>
<dbReference type="PANTHER" id="PTHR11465">
    <property type="entry name" value="CATALASE"/>
    <property type="match status" value="1"/>
</dbReference>
<comment type="catalytic activity">
    <reaction evidence="9 10">
        <text>2 H2O2 = O2 + 2 H2O</text>
        <dbReference type="Rhea" id="RHEA:20309"/>
        <dbReference type="ChEBI" id="CHEBI:15377"/>
        <dbReference type="ChEBI" id="CHEBI:15379"/>
        <dbReference type="ChEBI" id="CHEBI:16240"/>
        <dbReference type="EC" id="1.11.1.6"/>
    </reaction>
</comment>
<dbReference type="InterPro" id="IPR011614">
    <property type="entry name" value="Catalase_core"/>
</dbReference>
<dbReference type="PROSITE" id="PS51402">
    <property type="entry name" value="CATALASE_3"/>
    <property type="match status" value="1"/>
</dbReference>
<dbReference type="PIRSF" id="PIRSF038928">
    <property type="entry name" value="Catalase_clade1-3"/>
    <property type="match status" value="1"/>
</dbReference>
<dbReference type="EC" id="1.11.1.6" evidence="2 10"/>
<keyword evidence="6 10" id="KW-0560">Oxidoreductase</keyword>
<comment type="similarity">
    <text evidence="1 10">Belongs to the catalase family.</text>
</comment>